<keyword evidence="1" id="KW-1133">Transmembrane helix</keyword>
<keyword evidence="1" id="KW-0812">Transmembrane</keyword>
<keyword evidence="1" id="KW-0472">Membrane</keyword>
<protein>
    <recommendedName>
        <fullName evidence="4">Anti-sigma factor</fullName>
    </recommendedName>
</protein>
<dbReference type="EMBL" id="AP028055">
    <property type="protein sequence ID" value="BEG99123.1"/>
    <property type="molecule type" value="Genomic_DNA"/>
</dbReference>
<organism evidence="2 3">
    <name type="scientific">Bacteroides sedimenti</name>
    <dbReference type="NCBI Taxonomy" id="2136147"/>
    <lineage>
        <taxon>Bacteria</taxon>
        <taxon>Pseudomonadati</taxon>
        <taxon>Bacteroidota</taxon>
        <taxon>Bacteroidia</taxon>
        <taxon>Bacteroidales</taxon>
        <taxon>Bacteroidaceae</taxon>
        <taxon>Bacteroides</taxon>
    </lineage>
</organism>
<reference evidence="2 3" key="1">
    <citation type="submission" date="2023-04" db="EMBL/GenBank/DDBJ databases">
        <title>Draft genome sequence of acteroides sedimenti strain YN3PY1.</title>
        <authorList>
            <person name="Yoshida N."/>
        </authorList>
    </citation>
    <scope>NUCLEOTIDE SEQUENCE [LARGE SCALE GENOMIC DNA]</scope>
    <source>
        <strain evidence="2 3">YN3PY1</strain>
    </source>
</reference>
<evidence type="ECO:0008006" key="4">
    <source>
        <dbReference type="Google" id="ProtNLM"/>
    </source>
</evidence>
<gene>
    <name evidence="2" type="ORF">BSYN_13880</name>
</gene>
<dbReference type="RefSeq" id="WP_353334321.1">
    <property type="nucleotide sequence ID" value="NZ_AP028055.1"/>
</dbReference>
<dbReference type="Proteomes" id="UP001496674">
    <property type="component" value="Chromosome"/>
</dbReference>
<evidence type="ECO:0000313" key="2">
    <source>
        <dbReference type="EMBL" id="BEG99123.1"/>
    </source>
</evidence>
<sequence>MMKIFEIEKLIADFYEGKTSVEQEKELKLFFETQDVPPHLMAEKRVFLEMFFDDNEIEIPPHLEQKLSNQIDSWAEKENRTKLHQSRRIKSWYFISGIAASVCLILGIALYRPDKQEKTVLTDTYTNPQDAYRETQKALLLVSNNLNKGMNQMEHAEKDVKKVNAIINKQLYQ</sequence>
<accession>A0ABN6Z3G5</accession>
<proteinExistence type="predicted"/>
<feature type="transmembrane region" description="Helical" evidence="1">
    <location>
        <begin position="92"/>
        <end position="111"/>
    </location>
</feature>
<keyword evidence="3" id="KW-1185">Reference proteome</keyword>
<name>A0ABN6Z3G5_9BACE</name>
<evidence type="ECO:0000256" key="1">
    <source>
        <dbReference type="SAM" id="Phobius"/>
    </source>
</evidence>
<evidence type="ECO:0000313" key="3">
    <source>
        <dbReference type="Proteomes" id="UP001496674"/>
    </source>
</evidence>